<gene>
    <name evidence="1" type="ORF">ACFQ3N_11100</name>
</gene>
<organism evidence="1 2">
    <name type="scientific">Virgibacillus byunsanensis</name>
    <dbReference type="NCBI Taxonomy" id="570945"/>
    <lineage>
        <taxon>Bacteria</taxon>
        <taxon>Bacillati</taxon>
        <taxon>Bacillota</taxon>
        <taxon>Bacilli</taxon>
        <taxon>Bacillales</taxon>
        <taxon>Bacillaceae</taxon>
        <taxon>Virgibacillus</taxon>
    </lineage>
</organism>
<dbReference type="RefSeq" id="WP_390362389.1">
    <property type="nucleotide sequence ID" value="NZ_JBHTKJ010000027.1"/>
</dbReference>
<dbReference type="EMBL" id="JBHTKJ010000027">
    <property type="protein sequence ID" value="MFD1038933.1"/>
    <property type="molecule type" value="Genomic_DNA"/>
</dbReference>
<proteinExistence type="predicted"/>
<reference evidence="2" key="1">
    <citation type="journal article" date="2019" name="Int. J. Syst. Evol. Microbiol.">
        <title>The Global Catalogue of Microorganisms (GCM) 10K type strain sequencing project: providing services to taxonomists for standard genome sequencing and annotation.</title>
        <authorList>
            <consortium name="The Broad Institute Genomics Platform"/>
            <consortium name="The Broad Institute Genome Sequencing Center for Infectious Disease"/>
            <person name="Wu L."/>
            <person name="Ma J."/>
        </authorList>
    </citation>
    <scope>NUCLEOTIDE SEQUENCE [LARGE SCALE GENOMIC DNA]</scope>
    <source>
        <strain evidence="2">CCUG 56754</strain>
    </source>
</reference>
<dbReference type="Proteomes" id="UP001597040">
    <property type="component" value="Unassembled WGS sequence"/>
</dbReference>
<comment type="caution">
    <text evidence="1">The sequence shown here is derived from an EMBL/GenBank/DDBJ whole genome shotgun (WGS) entry which is preliminary data.</text>
</comment>
<keyword evidence="2" id="KW-1185">Reference proteome</keyword>
<name>A0ABW3LKK7_9BACI</name>
<accession>A0ABW3LKK7</accession>
<evidence type="ECO:0000313" key="1">
    <source>
        <dbReference type="EMBL" id="MFD1038933.1"/>
    </source>
</evidence>
<sequence length="202" mass="24075">MERKKFLIIGHPRSGTGFMSALMKRHGYDVGHERLGMDGISSWMFAVNERQVFGDSKLRRGDFEFDFIVMNIRHPLHMISSTYFTENVRERSFTFRNKYIELDGLNQVEMAVKSVLEWYRLIELQRPNFKVCIDKNPEREMYYFLRRFENISLQEPVTKITRKINPRNHTELTFSFIKKNCNKGLVLELENFCYLYGYNIGG</sequence>
<dbReference type="InterPro" id="IPR027417">
    <property type="entry name" value="P-loop_NTPase"/>
</dbReference>
<evidence type="ECO:0008006" key="3">
    <source>
        <dbReference type="Google" id="ProtNLM"/>
    </source>
</evidence>
<evidence type="ECO:0000313" key="2">
    <source>
        <dbReference type="Proteomes" id="UP001597040"/>
    </source>
</evidence>
<protein>
    <recommendedName>
        <fullName evidence="3">Sulfotransferase family protein</fullName>
    </recommendedName>
</protein>
<dbReference type="SUPFAM" id="SSF52540">
    <property type="entry name" value="P-loop containing nucleoside triphosphate hydrolases"/>
    <property type="match status" value="1"/>
</dbReference>